<dbReference type="RefSeq" id="WP_093029964.1">
    <property type="nucleotide sequence ID" value="NZ_FMZV01000005.1"/>
</dbReference>
<dbReference type="AlphaFoldDB" id="A0A1G6S331"/>
<dbReference type="GO" id="GO:0016740">
    <property type="term" value="F:transferase activity"/>
    <property type="evidence" value="ECO:0007669"/>
    <property type="project" value="UniProtKB-KW"/>
</dbReference>
<proteinExistence type="predicted"/>
<sequence>MKICAITMVYRDYWALGQWYAHFSQQLGAENLYVVSHGADPEMSRICPDASIITIPREDLSNFDNRRGDMLNAFQNGLNQVYDWVIRTDADELICLDPERYNGFSDFFRKQDASGLFALGLNLGEARDDPVLTNGQPVLRSRNSAVFTGNYSKAWAVRNRVGLKLHGVQLRPARVARFPFVMPRGAYLVHLKYANTAELAKSAQHRREVADQPGTGTPGPAWLNPGTDARRFFQQFEALPELPWEEAEPRAYADISTEPVREEQRGVVRARRDTPRIRTRLPDWFAGV</sequence>
<protein>
    <submittedName>
        <fullName evidence="1">Glycosyl transferase family 2</fullName>
    </submittedName>
</protein>
<dbReference type="OrthoDB" id="835336at2"/>
<name>A0A1G6S331_9RHOB</name>
<dbReference type="STRING" id="639004.SAMN04488239_105140"/>
<evidence type="ECO:0000313" key="1">
    <source>
        <dbReference type="EMBL" id="SDD10596.1"/>
    </source>
</evidence>
<accession>A0A1G6S331</accession>
<dbReference type="Pfam" id="PF13704">
    <property type="entry name" value="Glyco_tranf_2_4"/>
    <property type="match status" value="1"/>
</dbReference>
<reference evidence="2" key="1">
    <citation type="submission" date="2016-10" db="EMBL/GenBank/DDBJ databases">
        <authorList>
            <person name="Varghese N."/>
            <person name="Submissions S."/>
        </authorList>
    </citation>
    <scope>NUCLEOTIDE SEQUENCE [LARGE SCALE GENOMIC DNA]</scope>
    <source>
        <strain evidence="2">CGMCC 1.9108</strain>
    </source>
</reference>
<evidence type="ECO:0000313" key="2">
    <source>
        <dbReference type="Proteomes" id="UP000199628"/>
    </source>
</evidence>
<dbReference type="EMBL" id="FMZV01000005">
    <property type="protein sequence ID" value="SDD10596.1"/>
    <property type="molecule type" value="Genomic_DNA"/>
</dbReference>
<organism evidence="1 2">
    <name type="scientific">Ruegeria marina</name>
    <dbReference type="NCBI Taxonomy" id="639004"/>
    <lineage>
        <taxon>Bacteria</taxon>
        <taxon>Pseudomonadati</taxon>
        <taxon>Pseudomonadota</taxon>
        <taxon>Alphaproteobacteria</taxon>
        <taxon>Rhodobacterales</taxon>
        <taxon>Roseobacteraceae</taxon>
        <taxon>Ruegeria</taxon>
    </lineage>
</organism>
<keyword evidence="1" id="KW-0808">Transferase</keyword>
<gene>
    <name evidence="1" type="ORF">SAMN04488239_105140</name>
</gene>
<keyword evidence="2" id="KW-1185">Reference proteome</keyword>
<dbReference type="Proteomes" id="UP000199628">
    <property type="component" value="Unassembled WGS sequence"/>
</dbReference>